<proteinExistence type="predicted"/>
<dbReference type="GeneID" id="93152469"/>
<dbReference type="InterPro" id="IPR051450">
    <property type="entry name" value="Gfo/Idh/MocA_Oxidoreductases"/>
</dbReference>
<sequence>MIKDQLGIACIGEWHVHGKDFADKLDKYPNCRVTAVCSDIPETGRAWAAHMGCRFEPDYRRVLENPEVDAVMITAATSDHGRLIVDAAKAGKHVFVEKALAVSNEEAYAIQKAVTENRIHFTMSDPVMKAPQMFVKRMVMEGTLGMITNARIRVVHPLGIMGQHKPQFYNKAESGGGTTIDLGCKAAHTLYQLFGKPFSACAMFSTYTDMGKANGIDENAVVLYRFPNGILGVAENGWASPKYQYSLEVYGTEGCVTIHDAETAYRLNSGCRVTVQEAELPEPMIYPLDDWIDSIKKDRPNRNYGIEEAVHITEMITAAYRSEGMETAI</sequence>
<reference evidence="3 4" key="1">
    <citation type="submission" date="2010-01" db="EMBL/GenBank/DDBJ databases">
        <authorList>
            <person name="Weinstock G."/>
            <person name="Sodergren E."/>
            <person name="Clifton S."/>
            <person name="Fulton L."/>
            <person name="Fulton B."/>
            <person name="Courtney L."/>
            <person name="Fronick C."/>
            <person name="Harrison M."/>
            <person name="Strong C."/>
            <person name="Farmer C."/>
            <person name="Delahaunty K."/>
            <person name="Markovic C."/>
            <person name="Hall O."/>
            <person name="Minx P."/>
            <person name="Tomlinson C."/>
            <person name="Mitreva M."/>
            <person name="Nelson J."/>
            <person name="Hou S."/>
            <person name="Wollam A."/>
            <person name="Pepin K.H."/>
            <person name="Johnson M."/>
            <person name="Bhonagiri V."/>
            <person name="Nash W.E."/>
            <person name="Warren W."/>
            <person name="Chinwalla A."/>
            <person name="Mardis E.R."/>
            <person name="Wilson R.K."/>
        </authorList>
    </citation>
    <scope>NUCLEOTIDE SEQUENCE [LARGE SCALE GENOMIC DNA]</scope>
    <source>
        <strain evidence="3 4">DSM 13479</strain>
    </source>
</reference>
<name>D3AAS3_9FIRM</name>
<dbReference type="GO" id="GO:0000166">
    <property type="term" value="F:nucleotide binding"/>
    <property type="evidence" value="ECO:0007669"/>
    <property type="project" value="InterPro"/>
</dbReference>
<dbReference type="SUPFAM" id="SSF55347">
    <property type="entry name" value="Glyceraldehyde-3-phosphate dehydrogenase-like, C-terminal domain"/>
    <property type="match status" value="1"/>
</dbReference>
<dbReference type="PANTHER" id="PTHR43377:SF1">
    <property type="entry name" value="BILIVERDIN REDUCTASE A"/>
    <property type="match status" value="1"/>
</dbReference>
<dbReference type="Pfam" id="PF01408">
    <property type="entry name" value="GFO_IDH_MocA"/>
    <property type="match status" value="1"/>
</dbReference>
<evidence type="ECO:0000313" key="4">
    <source>
        <dbReference type="Proteomes" id="UP000004968"/>
    </source>
</evidence>
<evidence type="ECO:0000259" key="1">
    <source>
        <dbReference type="Pfam" id="PF01408"/>
    </source>
</evidence>
<organism evidence="3 4">
    <name type="scientific">Hungatella hathewayi DSM 13479</name>
    <dbReference type="NCBI Taxonomy" id="566550"/>
    <lineage>
        <taxon>Bacteria</taxon>
        <taxon>Bacillati</taxon>
        <taxon>Bacillota</taxon>
        <taxon>Clostridia</taxon>
        <taxon>Lachnospirales</taxon>
        <taxon>Lachnospiraceae</taxon>
        <taxon>Hungatella</taxon>
    </lineage>
</organism>
<dbReference type="InterPro" id="IPR036291">
    <property type="entry name" value="NAD(P)-bd_dom_sf"/>
</dbReference>
<comment type="caution">
    <text evidence="3">The sequence shown here is derived from an EMBL/GenBank/DDBJ whole genome shotgun (WGS) entry which is preliminary data.</text>
</comment>
<gene>
    <name evidence="3" type="ORF">CLOSTHATH_00694</name>
</gene>
<dbReference type="Gene3D" id="3.40.50.720">
    <property type="entry name" value="NAD(P)-binding Rossmann-like Domain"/>
    <property type="match status" value="1"/>
</dbReference>
<dbReference type="HOGENOM" id="CLU_023194_1_2_9"/>
<dbReference type="Proteomes" id="UP000004968">
    <property type="component" value="Unassembled WGS sequence"/>
</dbReference>
<dbReference type="EMBL" id="ACIO01000043">
    <property type="protein sequence ID" value="EFD01088.1"/>
    <property type="molecule type" value="Genomic_DNA"/>
</dbReference>
<dbReference type="AlphaFoldDB" id="D3AAS3"/>
<evidence type="ECO:0000313" key="3">
    <source>
        <dbReference type="EMBL" id="EFD01088.1"/>
    </source>
</evidence>
<feature type="domain" description="Gfo/Idh/MocA-like oxidoreductase N-terminal" evidence="1">
    <location>
        <begin position="17"/>
        <end position="118"/>
    </location>
</feature>
<accession>D3AAS3</accession>
<dbReference type="RefSeq" id="WP_006771253.1">
    <property type="nucleotide sequence ID" value="NZ_GG667612.1"/>
</dbReference>
<dbReference type="Pfam" id="PF22725">
    <property type="entry name" value="GFO_IDH_MocA_C3"/>
    <property type="match status" value="1"/>
</dbReference>
<feature type="domain" description="GFO/IDH/MocA-like oxidoreductase" evidence="2">
    <location>
        <begin position="135"/>
        <end position="256"/>
    </location>
</feature>
<dbReference type="InterPro" id="IPR055170">
    <property type="entry name" value="GFO_IDH_MocA-like_dom"/>
</dbReference>
<dbReference type="SUPFAM" id="SSF51735">
    <property type="entry name" value="NAD(P)-binding Rossmann-fold domains"/>
    <property type="match status" value="1"/>
</dbReference>
<dbReference type="InterPro" id="IPR000683">
    <property type="entry name" value="Gfo/Idh/MocA-like_OxRdtase_N"/>
</dbReference>
<dbReference type="Gene3D" id="3.30.360.10">
    <property type="entry name" value="Dihydrodipicolinate Reductase, domain 2"/>
    <property type="match status" value="1"/>
</dbReference>
<dbReference type="PANTHER" id="PTHR43377">
    <property type="entry name" value="BILIVERDIN REDUCTASE A"/>
    <property type="match status" value="1"/>
</dbReference>
<protein>
    <submittedName>
        <fullName evidence="3">Oxidoreductase, NAD-binding domain protein</fullName>
    </submittedName>
</protein>
<evidence type="ECO:0000259" key="2">
    <source>
        <dbReference type="Pfam" id="PF22725"/>
    </source>
</evidence>